<evidence type="ECO:0000313" key="1">
    <source>
        <dbReference type="EMBL" id="KAH9478823.1"/>
    </source>
</evidence>
<sequence>MERSVQTSIGAEGYIGNRIQSAAKNNYWSGTSLAANEYSRSGNHDAANEYYRSGTRDAAKVTDTHDIGPIPANNDKESFTSQLFADPEIPILFELDDGDNEDINLYGELDTSFHDQPHPRAEDNDGIPFKVIIHTSGVHYLPIWTCTCQSAVLPLDLQYLEMGLFATSFQNIRTLFTLDMLEDFRVTNLECKTLGYQYYQKLRRITSSSFPKKVLNRYWELRRLSRQYRNLILHKIHGQGHSKQALKAYMELKYPQQGSKMHPNQESFSSITSLETGQTRNNSSSRPSEPNEVPKRNDTTSRLEVDPGDSDPNNMSPEPPSRNKPDKRGSLTLFCPACPQPGVNLSDNWVLEANSYVADGNFKANHLNQKNKGDDVWLSVGEGFMTNPGPYKEHIKEAISLAPHYKWVSVLLPRPNMLPPQLSMLPINNFSRNQLVTTTMHKKQRIELALENELEE</sequence>
<name>A0ACB8GT51_PSICU</name>
<evidence type="ECO:0000313" key="2">
    <source>
        <dbReference type="Proteomes" id="UP000664032"/>
    </source>
</evidence>
<organism evidence="1 2">
    <name type="scientific">Psilocybe cubensis</name>
    <name type="common">Psychedelic mushroom</name>
    <name type="synonym">Stropharia cubensis</name>
    <dbReference type="NCBI Taxonomy" id="181762"/>
    <lineage>
        <taxon>Eukaryota</taxon>
        <taxon>Fungi</taxon>
        <taxon>Dikarya</taxon>
        <taxon>Basidiomycota</taxon>
        <taxon>Agaricomycotina</taxon>
        <taxon>Agaricomycetes</taxon>
        <taxon>Agaricomycetidae</taxon>
        <taxon>Agaricales</taxon>
        <taxon>Agaricineae</taxon>
        <taxon>Strophariaceae</taxon>
        <taxon>Psilocybe</taxon>
    </lineage>
</organism>
<protein>
    <submittedName>
        <fullName evidence="1">Uncharacterized protein</fullName>
    </submittedName>
</protein>
<reference evidence="1" key="1">
    <citation type="submission" date="2021-10" db="EMBL/GenBank/DDBJ databases">
        <title>Psilocybe cubensis genome.</title>
        <authorList>
            <person name="Mckernan K.J."/>
            <person name="Crawford S."/>
            <person name="Trippe A."/>
            <person name="Kane L.T."/>
            <person name="Mclaughlin S."/>
        </authorList>
    </citation>
    <scope>NUCLEOTIDE SEQUENCE</scope>
    <source>
        <strain evidence="1">MGC-MH-2018</strain>
    </source>
</reference>
<proteinExistence type="predicted"/>
<accession>A0ACB8GT51</accession>
<keyword evidence="2" id="KW-1185">Reference proteome</keyword>
<dbReference type="EMBL" id="JAFIQS020000008">
    <property type="protein sequence ID" value="KAH9478823.1"/>
    <property type="molecule type" value="Genomic_DNA"/>
</dbReference>
<dbReference type="Proteomes" id="UP000664032">
    <property type="component" value="Unassembled WGS sequence"/>
</dbReference>
<gene>
    <name evidence="1" type="ORF">JR316_0009285</name>
</gene>
<comment type="caution">
    <text evidence="1">The sequence shown here is derived from an EMBL/GenBank/DDBJ whole genome shotgun (WGS) entry which is preliminary data.</text>
</comment>